<keyword evidence="5" id="KW-0997">Cell inner membrane</keyword>
<evidence type="ECO:0000256" key="10">
    <source>
        <dbReference type="SAM" id="MobiDB-lite"/>
    </source>
</evidence>
<dbReference type="PANTHER" id="PTHR33446:SF2">
    <property type="entry name" value="PROTEIN TONB"/>
    <property type="match status" value="1"/>
</dbReference>
<feature type="domain" description="TonB C-terminal" evidence="11">
    <location>
        <begin position="171"/>
        <end position="261"/>
    </location>
</feature>
<accession>A0ABU4IHN9</accession>
<dbReference type="Proteomes" id="UP001272325">
    <property type="component" value="Unassembled WGS sequence"/>
</dbReference>
<keyword evidence="13" id="KW-1185">Reference proteome</keyword>
<evidence type="ECO:0000256" key="1">
    <source>
        <dbReference type="ARBA" id="ARBA00004383"/>
    </source>
</evidence>
<dbReference type="InterPro" id="IPR051045">
    <property type="entry name" value="TonB-dependent_transducer"/>
</dbReference>
<name>A0ABU4IHN9_9VIBR</name>
<dbReference type="NCBIfam" id="TIGR01352">
    <property type="entry name" value="tonB_Cterm"/>
    <property type="match status" value="1"/>
</dbReference>
<dbReference type="InterPro" id="IPR006260">
    <property type="entry name" value="TonB/TolA_C"/>
</dbReference>
<dbReference type="Gene3D" id="3.30.1150.10">
    <property type="match status" value="1"/>
</dbReference>
<keyword evidence="9" id="KW-0472">Membrane</keyword>
<comment type="subcellular location">
    <subcellularLocation>
        <location evidence="1">Cell inner membrane</location>
        <topology evidence="1">Single-pass membrane protein</topology>
        <orientation evidence="1">Periplasmic side</orientation>
    </subcellularLocation>
</comment>
<dbReference type="RefSeq" id="WP_171137278.1">
    <property type="nucleotide sequence ID" value="NZ_AP024893.1"/>
</dbReference>
<evidence type="ECO:0000313" key="12">
    <source>
        <dbReference type="EMBL" id="MDW6018082.1"/>
    </source>
</evidence>
<evidence type="ECO:0000256" key="9">
    <source>
        <dbReference type="ARBA" id="ARBA00023136"/>
    </source>
</evidence>
<organism evidence="12 13">
    <name type="scientific">Vibrio plantisponsor</name>
    <dbReference type="NCBI Taxonomy" id="664643"/>
    <lineage>
        <taxon>Bacteria</taxon>
        <taxon>Pseudomonadati</taxon>
        <taxon>Pseudomonadota</taxon>
        <taxon>Gammaproteobacteria</taxon>
        <taxon>Vibrionales</taxon>
        <taxon>Vibrionaceae</taxon>
        <taxon>Vibrio</taxon>
    </lineage>
</organism>
<evidence type="ECO:0000256" key="4">
    <source>
        <dbReference type="ARBA" id="ARBA00022475"/>
    </source>
</evidence>
<dbReference type="SUPFAM" id="SSF74653">
    <property type="entry name" value="TolA/TonB C-terminal domain"/>
    <property type="match status" value="1"/>
</dbReference>
<evidence type="ECO:0000256" key="7">
    <source>
        <dbReference type="ARBA" id="ARBA00022927"/>
    </source>
</evidence>
<keyword evidence="6" id="KW-0812">Transmembrane</keyword>
<dbReference type="PANTHER" id="PTHR33446">
    <property type="entry name" value="PROTEIN TONB-RELATED"/>
    <property type="match status" value="1"/>
</dbReference>
<feature type="compositionally biased region" description="Basic and acidic residues" evidence="10">
    <location>
        <begin position="84"/>
        <end position="110"/>
    </location>
</feature>
<sequence length="261" mass="29092">MTRLRYLIAGLIACLIHGIALSYTPQKNTINVSTEDGAQSLQIQLMTISASKPVEPVIEKKVAKELKAEAKPLEQKPVQQESIPVEKKSKTVAPDKEPLKKVQPKKELSKTKPKAPIAEQNTEIEPQKTIAKIEEPAVAKTEKKKVETSKTEQQETAPPAKVSAQDSKPMLVKKPKFSAKPTPVSYPRIARKQGLEGKVLIEVWLDEQGNQIKQLLLESSGHSVLDERALSTIKEWRFSHQVEQGQAIAHRVQIPINFQLQ</sequence>
<evidence type="ECO:0000313" key="13">
    <source>
        <dbReference type="Proteomes" id="UP001272325"/>
    </source>
</evidence>
<gene>
    <name evidence="12" type="ORF">SBW85_09950</name>
</gene>
<dbReference type="EMBL" id="JAWRCN010000001">
    <property type="protein sequence ID" value="MDW6018082.1"/>
    <property type="molecule type" value="Genomic_DNA"/>
</dbReference>
<evidence type="ECO:0000259" key="11">
    <source>
        <dbReference type="PROSITE" id="PS52015"/>
    </source>
</evidence>
<keyword evidence="7" id="KW-0653">Protein transport</keyword>
<evidence type="ECO:0000256" key="8">
    <source>
        <dbReference type="ARBA" id="ARBA00022989"/>
    </source>
</evidence>
<protein>
    <submittedName>
        <fullName evidence="12">Energy transducer TonB</fullName>
    </submittedName>
</protein>
<feature type="compositionally biased region" description="Basic and acidic residues" evidence="10">
    <location>
        <begin position="131"/>
        <end position="153"/>
    </location>
</feature>
<evidence type="ECO:0000256" key="2">
    <source>
        <dbReference type="ARBA" id="ARBA00006555"/>
    </source>
</evidence>
<reference evidence="12 13" key="1">
    <citation type="submission" date="2023-11" db="EMBL/GenBank/DDBJ databases">
        <title>Plant-associative lifestyle of Vibrio porteresiae and its evolutionary dynamics.</title>
        <authorList>
            <person name="Rameshkumar N."/>
            <person name="Kirti K."/>
        </authorList>
    </citation>
    <scope>NUCLEOTIDE SEQUENCE [LARGE SCALE GENOMIC DNA]</scope>
    <source>
        <strain evidence="12 13">MSSRF60</strain>
    </source>
</reference>
<proteinExistence type="inferred from homology"/>
<keyword evidence="4" id="KW-1003">Cell membrane</keyword>
<comment type="similarity">
    <text evidence="2">Belongs to the TonB family.</text>
</comment>
<keyword evidence="8" id="KW-1133">Transmembrane helix</keyword>
<evidence type="ECO:0000256" key="6">
    <source>
        <dbReference type="ARBA" id="ARBA00022692"/>
    </source>
</evidence>
<comment type="caution">
    <text evidence="12">The sequence shown here is derived from an EMBL/GenBank/DDBJ whole genome shotgun (WGS) entry which is preliminary data.</text>
</comment>
<feature type="region of interest" description="Disordered" evidence="10">
    <location>
        <begin position="72"/>
        <end position="168"/>
    </location>
</feature>
<dbReference type="Pfam" id="PF03544">
    <property type="entry name" value="TonB_C"/>
    <property type="match status" value="1"/>
</dbReference>
<dbReference type="InterPro" id="IPR037682">
    <property type="entry name" value="TonB_C"/>
</dbReference>
<dbReference type="PROSITE" id="PS52015">
    <property type="entry name" value="TONB_CTD"/>
    <property type="match status" value="1"/>
</dbReference>
<keyword evidence="3" id="KW-0813">Transport</keyword>
<evidence type="ECO:0000256" key="5">
    <source>
        <dbReference type="ARBA" id="ARBA00022519"/>
    </source>
</evidence>
<evidence type="ECO:0000256" key="3">
    <source>
        <dbReference type="ARBA" id="ARBA00022448"/>
    </source>
</evidence>